<name>A0A7J9BXV4_GOSGO</name>
<comment type="caution">
    <text evidence="10">The sequence shown here is derived from an EMBL/GenBank/DDBJ whole genome shotgun (WGS) entry which is preliminary data.</text>
</comment>
<organism evidence="10 11">
    <name type="scientific">Gossypium gossypioides</name>
    <name type="common">Mexican cotton</name>
    <name type="synonym">Selera gossypioides</name>
    <dbReference type="NCBI Taxonomy" id="34282"/>
    <lineage>
        <taxon>Eukaryota</taxon>
        <taxon>Viridiplantae</taxon>
        <taxon>Streptophyta</taxon>
        <taxon>Embryophyta</taxon>
        <taxon>Tracheophyta</taxon>
        <taxon>Spermatophyta</taxon>
        <taxon>Magnoliopsida</taxon>
        <taxon>eudicotyledons</taxon>
        <taxon>Gunneridae</taxon>
        <taxon>Pentapetalae</taxon>
        <taxon>rosids</taxon>
        <taxon>malvids</taxon>
        <taxon>Malvales</taxon>
        <taxon>Malvaceae</taxon>
        <taxon>Malvoideae</taxon>
        <taxon>Gossypium</taxon>
    </lineage>
</organism>
<feature type="chain" id="PRO_5029614392" description="Aldose 1-epimerase" evidence="9">
    <location>
        <begin position="22"/>
        <end position="374"/>
    </location>
</feature>
<feature type="binding site" evidence="8">
    <location>
        <begin position="86"/>
        <end position="87"/>
    </location>
    <ligand>
        <name>beta-D-galactose</name>
        <dbReference type="ChEBI" id="CHEBI:27667"/>
    </ligand>
</feature>
<dbReference type="InterPro" id="IPR015443">
    <property type="entry name" value="Aldose_1-epimerase"/>
</dbReference>
<dbReference type="OrthoDB" id="274691at2759"/>
<gene>
    <name evidence="10" type="ORF">Gogos_014149</name>
</gene>
<dbReference type="InterPro" id="IPR011013">
    <property type="entry name" value="Gal_mutarotase_sf_dom"/>
</dbReference>
<feature type="active site" description="Proton acceptor" evidence="6">
    <location>
        <position position="339"/>
    </location>
</feature>
<protein>
    <recommendedName>
        <fullName evidence="5">Aldose 1-epimerase</fullName>
        <ecNumber evidence="5">5.1.3.3</ecNumber>
    </recommendedName>
</protein>
<evidence type="ECO:0000256" key="9">
    <source>
        <dbReference type="SAM" id="SignalP"/>
    </source>
</evidence>
<proteinExistence type="inferred from homology"/>
<sequence>MANIVSFCVLIVLSSLCFSKAQHVKVYELKRGYFSAKFTNYGATMLSVILPDKAGKLDDVVLGYDLVNDYKNDTTYFGAIVGRVANRIGGAKFILNGVTYKTDANDGKNTLHGGSKGFSDVIWTVKSYKKHSHVTFSYESFDGEEGISTLNFKIVAKKIKNFLLNYAGFPGNLSVSVTYMLLHKNKLAVKMMAKPLNKPTPVNLALHTYWNLGGHNSGDIMSHTLKLFGSKITPVDSELIPTGEIVPVRKTPYDFRRPREIGSKFDQLPHGYDINYVLHKSRRSRHLRKVAVVVESKCGRKMELWTNMPGVQFYTSNMLKNEKGKNGTVYGKHAGFCLETQGFPDAVNHPNFPSQIVKPRGIYKHFMVYRFTAH</sequence>
<dbReference type="Pfam" id="PF01263">
    <property type="entry name" value="Aldose_epim"/>
    <property type="match status" value="1"/>
</dbReference>
<dbReference type="EC" id="5.1.3.3" evidence="5"/>
<evidence type="ECO:0000256" key="6">
    <source>
        <dbReference type="PIRSR" id="PIRSR005096-1"/>
    </source>
</evidence>
<dbReference type="GO" id="GO:0030246">
    <property type="term" value="F:carbohydrate binding"/>
    <property type="evidence" value="ECO:0007669"/>
    <property type="project" value="InterPro"/>
</dbReference>
<reference evidence="10 11" key="1">
    <citation type="journal article" date="2019" name="Genome Biol. Evol.">
        <title>Insights into the evolution of the New World diploid cottons (Gossypium, subgenus Houzingenia) based on genome sequencing.</title>
        <authorList>
            <person name="Grover C.E."/>
            <person name="Arick M.A. 2nd"/>
            <person name="Thrash A."/>
            <person name="Conover J.L."/>
            <person name="Sanders W.S."/>
            <person name="Peterson D.G."/>
            <person name="Frelichowski J.E."/>
            <person name="Scheffler J.A."/>
            <person name="Scheffler B.E."/>
            <person name="Wendel J.F."/>
        </authorList>
    </citation>
    <scope>NUCLEOTIDE SEQUENCE [LARGE SCALE GENOMIC DNA]</scope>
    <source>
        <strain evidence="10">5</strain>
        <tissue evidence="10">Leaf</tissue>
    </source>
</reference>
<feature type="signal peptide" evidence="9">
    <location>
        <begin position="1"/>
        <end position="21"/>
    </location>
</feature>
<evidence type="ECO:0000256" key="3">
    <source>
        <dbReference type="ARBA" id="ARBA00023235"/>
    </source>
</evidence>
<evidence type="ECO:0000256" key="2">
    <source>
        <dbReference type="ARBA" id="ARBA00006206"/>
    </source>
</evidence>
<feature type="active site" description="Proton donor" evidence="6">
    <location>
        <position position="207"/>
    </location>
</feature>
<dbReference type="EMBL" id="JABEZY010000007">
    <property type="protein sequence ID" value="MBA0740968.1"/>
    <property type="molecule type" value="Genomic_DNA"/>
</dbReference>
<evidence type="ECO:0000256" key="5">
    <source>
        <dbReference type="PIRNR" id="PIRNR005096"/>
    </source>
</evidence>
<keyword evidence="3 5" id="KW-0413">Isomerase</keyword>
<dbReference type="CDD" id="cd09019">
    <property type="entry name" value="galactose_mutarotase_like"/>
    <property type="match status" value="1"/>
</dbReference>
<evidence type="ECO:0000256" key="8">
    <source>
        <dbReference type="PIRSR" id="PIRSR005096-3"/>
    </source>
</evidence>
<dbReference type="PANTHER" id="PTHR10091">
    <property type="entry name" value="ALDOSE-1-EPIMERASE"/>
    <property type="match status" value="1"/>
</dbReference>
<evidence type="ECO:0000256" key="1">
    <source>
        <dbReference type="ARBA" id="ARBA00005028"/>
    </source>
</evidence>
<accession>A0A7J9BXV4</accession>
<keyword evidence="9" id="KW-0732">Signal</keyword>
<feature type="binding site" evidence="8">
    <location>
        <begin position="207"/>
        <end position="209"/>
    </location>
    <ligand>
        <name>beta-D-galactose</name>
        <dbReference type="ChEBI" id="CHEBI:27667"/>
    </ligand>
</feature>
<dbReference type="PIRSF" id="PIRSF005096">
    <property type="entry name" value="GALM"/>
    <property type="match status" value="1"/>
</dbReference>
<dbReference type="InterPro" id="IPR014718">
    <property type="entry name" value="GH-type_carb-bd"/>
</dbReference>
<feature type="binding site" evidence="7">
    <location>
        <position position="273"/>
    </location>
    <ligand>
        <name>beta-D-galactose</name>
        <dbReference type="ChEBI" id="CHEBI:27667"/>
    </ligand>
</feature>
<dbReference type="Proteomes" id="UP000593579">
    <property type="component" value="Unassembled WGS sequence"/>
</dbReference>
<dbReference type="UniPathway" id="UPA00242"/>
<dbReference type="AlphaFoldDB" id="A0A7J9BXV4"/>
<evidence type="ECO:0000256" key="4">
    <source>
        <dbReference type="ARBA" id="ARBA00023277"/>
    </source>
</evidence>
<dbReference type="GO" id="GO:0006006">
    <property type="term" value="P:glucose metabolic process"/>
    <property type="evidence" value="ECO:0007669"/>
    <property type="project" value="TreeGrafter"/>
</dbReference>
<comment type="catalytic activity">
    <reaction evidence="5">
        <text>alpha-D-glucose = beta-D-glucose</text>
        <dbReference type="Rhea" id="RHEA:10264"/>
        <dbReference type="ChEBI" id="CHEBI:15903"/>
        <dbReference type="ChEBI" id="CHEBI:17925"/>
        <dbReference type="EC" id="5.1.3.3"/>
    </reaction>
</comment>
<dbReference type="InterPro" id="IPR008183">
    <property type="entry name" value="Aldose_1/G6P_1-epimerase"/>
</dbReference>
<comment type="similarity">
    <text evidence="2 5">Belongs to the aldose epimerase family.</text>
</comment>
<dbReference type="Gene3D" id="2.70.98.10">
    <property type="match status" value="1"/>
</dbReference>
<keyword evidence="11" id="KW-1185">Reference proteome</keyword>
<dbReference type="InterPro" id="IPR047215">
    <property type="entry name" value="Galactose_mutarotase-like"/>
</dbReference>
<keyword evidence="4 5" id="KW-0119">Carbohydrate metabolism</keyword>
<dbReference type="SUPFAM" id="SSF74650">
    <property type="entry name" value="Galactose mutarotase-like"/>
    <property type="match status" value="1"/>
</dbReference>
<evidence type="ECO:0000313" key="11">
    <source>
        <dbReference type="Proteomes" id="UP000593579"/>
    </source>
</evidence>
<comment type="pathway">
    <text evidence="1 5">Carbohydrate metabolism; hexose metabolism.</text>
</comment>
<evidence type="ECO:0000313" key="10">
    <source>
        <dbReference type="EMBL" id="MBA0740968.1"/>
    </source>
</evidence>
<dbReference type="PANTHER" id="PTHR10091:SF3">
    <property type="entry name" value="ALDOSE 1-EPIMERASE"/>
    <property type="match status" value="1"/>
</dbReference>
<dbReference type="GO" id="GO:0004034">
    <property type="term" value="F:aldose 1-epimerase activity"/>
    <property type="evidence" value="ECO:0007669"/>
    <property type="project" value="UniProtKB-EC"/>
</dbReference>
<evidence type="ECO:0000256" key="7">
    <source>
        <dbReference type="PIRSR" id="PIRSR005096-2"/>
    </source>
</evidence>
<dbReference type="GO" id="GO:0033499">
    <property type="term" value="P:galactose catabolic process via UDP-galactose, Leloir pathway"/>
    <property type="evidence" value="ECO:0007669"/>
    <property type="project" value="TreeGrafter"/>
</dbReference>